<dbReference type="Proteomes" id="UP000232101">
    <property type="component" value="Unassembled WGS sequence"/>
</dbReference>
<evidence type="ECO:0000313" key="2">
    <source>
        <dbReference type="Proteomes" id="UP000232101"/>
    </source>
</evidence>
<comment type="caution">
    <text evidence="1">The sequence shown here is derived from an EMBL/GenBank/DDBJ whole genome shotgun (WGS) entry which is preliminary data.</text>
</comment>
<proteinExistence type="predicted"/>
<accession>A0A2M9QA25</accession>
<name>A0A2M9QA25_9BACI</name>
<reference evidence="1 2" key="1">
    <citation type="submission" date="2017-11" db="EMBL/GenBank/DDBJ databases">
        <title>Bacterial isolate from king chilli rhizosphere.</title>
        <authorList>
            <person name="Takhelmayum P."/>
            <person name="Sarangthem I."/>
        </authorList>
    </citation>
    <scope>NUCLEOTIDE SEQUENCE [LARGE SCALE GENOMIC DNA]</scope>
    <source>
        <strain evidence="2">t26</strain>
    </source>
</reference>
<sequence>MDITIYKNTTDSYVKSGLPNLADLKIAMLDTNVWTDVARATRQSSAYHMSVLQRMVKDIDLIVIPEIILKECAGSGKQKGMTDTRFNELYDPAFKAISVMIDIHVVTFTDMENMMVNSNGGKKDYALRKALIIANELFENNSAVKAALATVKQFNEIEDALTVIPKDAGERVILFYTMLFLNEYWSVDVFTNEVEVYTDRTIIAPKEKLREAIGKIRIEDFYEAFRITSYDIALFDVLVEHDTQWSEEMKQDFVTECRDKKARKIRIHSNIANYANVEHCDNNNDFLMKYETWRQNSMSIIL</sequence>
<protein>
    <recommendedName>
        <fullName evidence="3">PIN domain-containing protein</fullName>
    </recommendedName>
</protein>
<dbReference type="EMBL" id="PHQY01000322">
    <property type="protein sequence ID" value="PJO44933.1"/>
    <property type="molecule type" value="Genomic_DNA"/>
</dbReference>
<evidence type="ECO:0000313" key="1">
    <source>
        <dbReference type="EMBL" id="PJO44933.1"/>
    </source>
</evidence>
<organism evidence="1 2">
    <name type="scientific">Lysinibacillus xylanilyticus</name>
    <dbReference type="NCBI Taxonomy" id="582475"/>
    <lineage>
        <taxon>Bacteria</taxon>
        <taxon>Bacillati</taxon>
        <taxon>Bacillota</taxon>
        <taxon>Bacilli</taxon>
        <taxon>Bacillales</taxon>
        <taxon>Bacillaceae</taxon>
        <taxon>Lysinibacillus</taxon>
    </lineage>
</organism>
<gene>
    <name evidence="1" type="ORF">CWD94_04410</name>
</gene>
<dbReference type="RefSeq" id="WP_100542222.1">
    <property type="nucleotide sequence ID" value="NZ_PHQY01000322.1"/>
</dbReference>
<evidence type="ECO:0008006" key="3">
    <source>
        <dbReference type="Google" id="ProtNLM"/>
    </source>
</evidence>
<dbReference type="AlphaFoldDB" id="A0A2M9QA25"/>